<protein>
    <recommendedName>
        <fullName evidence="4">Small EDRK-rich factor-like N-terminal domain-containing protein</fullName>
    </recommendedName>
</protein>
<organism evidence="2 3">
    <name type="scientific">Cladobotryum mycophilum</name>
    <dbReference type="NCBI Taxonomy" id="491253"/>
    <lineage>
        <taxon>Eukaryota</taxon>
        <taxon>Fungi</taxon>
        <taxon>Dikarya</taxon>
        <taxon>Ascomycota</taxon>
        <taxon>Pezizomycotina</taxon>
        <taxon>Sordariomycetes</taxon>
        <taxon>Hypocreomycetidae</taxon>
        <taxon>Hypocreales</taxon>
        <taxon>Hypocreaceae</taxon>
        <taxon>Cladobotryum</taxon>
    </lineage>
</organism>
<proteinExistence type="predicted"/>
<dbReference type="EMBL" id="JAVFKD010000001">
    <property type="protein sequence ID" value="KAK5998159.1"/>
    <property type="molecule type" value="Genomic_DNA"/>
</dbReference>
<feature type="compositionally biased region" description="Basic and acidic residues" evidence="1">
    <location>
        <begin position="14"/>
        <end position="45"/>
    </location>
</feature>
<name>A0ABR0T144_9HYPO</name>
<feature type="region of interest" description="Disordered" evidence="1">
    <location>
        <begin position="1"/>
        <end position="58"/>
    </location>
</feature>
<feature type="compositionally biased region" description="Basic residues" evidence="1">
    <location>
        <begin position="46"/>
        <end position="58"/>
    </location>
</feature>
<evidence type="ECO:0000313" key="2">
    <source>
        <dbReference type="EMBL" id="KAK5998159.1"/>
    </source>
</evidence>
<reference evidence="2 3" key="1">
    <citation type="submission" date="2024-01" db="EMBL/GenBank/DDBJ databases">
        <title>Complete genome of Cladobotryum mycophilum ATHUM6906.</title>
        <authorList>
            <person name="Christinaki A.C."/>
            <person name="Myridakis A.I."/>
            <person name="Kouvelis V.N."/>
        </authorList>
    </citation>
    <scope>NUCLEOTIDE SEQUENCE [LARGE SCALE GENOMIC DNA]</scope>
    <source>
        <strain evidence="2 3">ATHUM6906</strain>
    </source>
</reference>
<evidence type="ECO:0000313" key="3">
    <source>
        <dbReference type="Proteomes" id="UP001338125"/>
    </source>
</evidence>
<dbReference type="Proteomes" id="UP001338125">
    <property type="component" value="Unassembled WGS sequence"/>
</dbReference>
<sequence>MTRAKELNANSAEAKNKAKQEAARDSQDQKEVDRLGDLNHIMNKERGKKKKPKFSRKV</sequence>
<gene>
    <name evidence="2" type="ORF">PT974_00531</name>
</gene>
<comment type="caution">
    <text evidence="2">The sequence shown here is derived from an EMBL/GenBank/DDBJ whole genome shotgun (WGS) entry which is preliminary data.</text>
</comment>
<keyword evidence="3" id="KW-1185">Reference proteome</keyword>
<accession>A0ABR0T144</accession>
<evidence type="ECO:0000256" key="1">
    <source>
        <dbReference type="SAM" id="MobiDB-lite"/>
    </source>
</evidence>
<evidence type="ECO:0008006" key="4">
    <source>
        <dbReference type="Google" id="ProtNLM"/>
    </source>
</evidence>